<dbReference type="InterPro" id="IPR001910">
    <property type="entry name" value="Inosine/uridine_hydrolase_dom"/>
</dbReference>
<dbReference type="PANTHER" id="PTHR12304">
    <property type="entry name" value="INOSINE-URIDINE PREFERRING NUCLEOSIDE HYDROLASE"/>
    <property type="match status" value="1"/>
</dbReference>
<dbReference type="Proteomes" id="UP001225316">
    <property type="component" value="Unassembled WGS sequence"/>
</dbReference>
<dbReference type="PANTHER" id="PTHR12304:SF4">
    <property type="entry name" value="URIDINE NUCLEOSIDASE"/>
    <property type="match status" value="1"/>
</dbReference>
<organism evidence="4 5">
    <name type="scientific">Thalassobacterium maritimum</name>
    <dbReference type="NCBI Taxonomy" id="3041265"/>
    <lineage>
        <taxon>Bacteria</taxon>
        <taxon>Pseudomonadati</taxon>
        <taxon>Verrucomicrobiota</taxon>
        <taxon>Opitutia</taxon>
        <taxon>Puniceicoccales</taxon>
        <taxon>Coraliomargaritaceae</taxon>
        <taxon>Thalassobacterium</taxon>
    </lineage>
</organism>
<comment type="caution">
    <text evidence="4">The sequence shown here is derived from an EMBL/GenBank/DDBJ whole genome shotgun (WGS) entry which is preliminary data.</text>
</comment>
<proteinExistence type="predicted"/>
<dbReference type="InterPro" id="IPR036452">
    <property type="entry name" value="Ribo_hydro-like"/>
</dbReference>
<name>A0ABU1ARG0_9BACT</name>
<dbReference type="RefSeq" id="WP_308948732.1">
    <property type="nucleotide sequence ID" value="NZ_JARXHW010000005.1"/>
</dbReference>
<keyword evidence="2" id="KW-0326">Glycosidase</keyword>
<dbReference type="SUPFAM" id="SSF53590">
    <property type="entry name" value="Nucleoside hydrolase"/>
    <property type="match status" value="1"/>
</dbReference>
<dbReference type="GO" id="GO:0016787">
    <property type="term" value="F:hydrolase activity"/>
    <property type="evidence" value="ECO:0007669"/>
    <property type="project" value="UniProtKB-KW"/>
</dbReference>
<evidence type="ECO:0000256" key="2">
    <source>
        <dbReference type="ARBA" id="ARBA00023295"/>
    </source>
</evidence>
<evidence type="ECO:0000259" key="3">
    <source>
        <dbReference type="Pfam" id="PF01156"/>
    </source>
</evidence>
<keyword evidence="1 4" id="KW-0378">Hydrolase</keyword>
<sequence length="308" mass="34031">MITDRIPVIFDTDIGSDMDDTWALAQFLRSPELDPQLILTEAGDSGYRSRIVAKFLQLSGRTEVPVGCGVPVTDAPLPARNQAPWVVGYALADYPGEIVEDGVERMIELIDASPVPVTIIAIGPAINLAAALERAPGIASRCRLVGMFGSFDLGYHEQAPAVAESNVRNAPEALRRVLSAPWRDILITPLDSCGSVILDGANYRRVWSATDDPMLRSIIENYCFFASRVSWMHCDFFALRSSILFDCVAVYLAYAEDLLEIEQIRFDVSDDGFTRRHEQGAFSARVALRWRDLGAFHTHLTARLLGEV</sequence>
<dbReference type="EMBL" id="JARXHW010000005">
    <property type="protein sequence ID" value="MDQ8206628.1"/>
    <property type="molecule type" value="Genomic_DNA"/>
</dbReference>
<evidence type="ECO:0000313" key="5">
    <source>
        <dbReference type="Proteomes" id="UP001225316"/>
    </source>
</evidence>
<dbReference type="Pfam" id="PF01156">
    <property type="entry name" value="IU_nuc_hydro"/>
    <property type="match status" value="1"/>
</dbReference>
<protein>
    <submittedName>
        <fullName evidence="4">Nucleoside hydrolase</fullName>
    </submittedName>
</protein>
<dbReference type="InterPro" id="IPR023186">
    <property type="entry name" value="IUNH"/>
</dbReference>
<gene>
    <name evidence="4" type="ORF">QEH52_03850</name>
</gene>
<evidence type="ECO:0000313" key="4">
    <source>
        <dbReference type="EMBL" id="MDQ8206628.1"/>
    </source>
</evidence>
<accession>A0ABU1ARG0</accession>
<reference evidence="4 5" key="1">
    <citation type="submission" date="2023-04" db="EMBL/GenBank/DDBJ databases">
        <title>A novel bacteria isolated from coastal sediment.</title>
        <authorList>
            <person name="Liu X.-J."/>
            <person name="Du Z.-J."/>
        </authorList>
    </citation>
    <scope>NUCLEOTIDE SEQUENCE [LARGE SCALE GENOMIC DNA]</scope>
    <source>
        <strain evidence="4 5">SDUM461003</strain>
    </source>
</reference>
<feature type="domain" description="Inosine/uridine-preferring nucleoside hydrolase" evidence="3">
    <location>
        <begin position="8"/>
        <end position="273"/>
    </location>
</feature>
<evidence type="ECO:0000256" key="1">
    <source>
        <dbReference type="ARBA" id="ARBA00022801"/>
    </source>
</evidence>
<keyword evidence="5" id="KW-1185">Reference proteome</keyword>
<dbReference type="Gene3D" id="3.90.245.10">
    <property type="entry name" value="Ribonucleoside hydrolase-like"/>
    <property type="match status" value="1"/>
</dbReference>